<dbReference type="Gene3D" id="3.30.160.60">
    <property type="entry name" value="Classic Zinc Finger"/>
    <property type="match status" value="6"/>
</dbReference>
<dbReference type="Gene3D" id="3.40.1800.20">
    <property type="match status" value="1"/>
</dbReference>
<evidence type="ECO:0000256" key="9">
    <source>
        <dbReference type="PROSITE-ProRule" id="PRU01263"/>
    </source>
</evidence>
<dbReference type="SUPFAM" id="SSF57716">
    <property type="entry name" value="Glucocorticoid receptor-like (DNA-binding domain)"/>
    <property type="match status" value="1"/>
</dbReference>
<dbReference type="PROSITE" id="PS51915">
    <property type="entry name" value="ZAD"/>
    <property type="match status" value="1"/>
</dbReference>
<evidence type="ECO:0000313" key="12">
    <source>
        <dbReference type="EMBL" id="KAL2726564.1"/>
    </source>
</evidence>
<reference evidence="12 13" key="1">
    <citation type="journal article" date="2024" name="Ann. Entomol. Soc. Am.">
        <title>Genomic analyses of the southern and eastern yellowjacket wasps (Hymenoptera: Vespidae) reveal evolutionary signatures of social life.</title>
        <authorList>
            <person name="Catto M.A."/>
            <person name="Caine P.B."/>
            <person name="Orr S.E."/>
            <person name="Hunt B.G."/>
            <person name="Goodisman M.A.D."/>
        </authorList>
    </citation>
    <scope>NUCLEOTIDE SEQUENCE [LARGE SCALE GENOMIC DNA]</scope>
    <source>
        <strain evidence="12">233</strain>
        <tissue evidence="12">Head and thorax</tissue>
    </source>
</reference>
<feature type="binding site" evidence="9">
    <location>
        <position position="11"/>
    </location>
    <ligand>
        <name>Zn(2+)</name>
        <dbReference type="ChEBI" id="CHEBI:29105"/>
    </ligand>
</feature>
<dbReference type="FunFam" id="3.30.160.60:FF:000345">
    <property type="entry name" value="Zinc finger protein Gfi-1"/>
    <property type="match status" value="1"/>
</dbReference>
<accession>A0ABD2B1H4</accession>
<sequence>MKKMENICRLCLQKEESMFSIFSFKNKNLRSQIMNCCSIEISENDILPKLICIACIKKLEAFHEFKKKCKQSDYVLREHYKMEFNVGFNLNNIKIYQDAYVQTDMINAALQMENPSLFTQVNKIEKENDFNMYLNTNDNYNQDDNPTISFKYSDPVVSSTSDSQNSFEIDDKPKLEYNWTPDIEDLETTGIRKSNRLKNKQIFTCNLCQKEYTSKEALFEHAKFHINEKSTKHKRNRKFKCKICKISFNKKHKLNLHLKIHGISSIKNKKQYICDVCSKSFISKSGLIRHIKLHSSSRPYACQFCNKTFIILSYKKRHERTHNNSKDLVCHICSATYSSLNGFRYHLKVHTGEANYPCQVCGKSFRKKRYLKEHTFTHTGEKPFVCKICGSAYANSGTLFGHEKKCKSKHNNTVSVRKEKSK</sequence>
<keyword evidence="4 8" id="KW-0863">Zinc-finger</keyword>
<dbReference type="FunFam" id="3.30.160.60:FF:000446">
    <property type="entry name" value="Zinc finger protein"/>
    <property type="match status" value="1"/>
</dbReference>
<evidence type="ECO:0000256" key="1">
    <source>
        <dbReference type="ARBA" id="ARBA00004123"/>
    </source>
</evidence>
<keyword evidence="7" id="KW-0539">Nucleus</keyword>
<evidence type="ECO:0000256" key="2">
    <source>
        <dbReference type="ARBA" id="ARBA00022723"/>
    </source>
</evidence>
<feature type="domain" description="C2H2-type" evidence="10">
    <location>
        <begin position="384"/>
        <end position="415"/>
    </location>
</feature>
<evidence type="ECO:0000256" key="4">
    <source>
        <dbReference type="ARBA" id="ARBA00022771"/>
    </source>
</evidence>
<evidence type="ECO:0000256" key="8">
    <source>
        <dbReference type="PROSITE-ProRule" id="PRU00042"/>
    </source>
</evidence>
<dbReference type="SUPFAM" id="SSF57667">
    <property type="entry name" value="beta-beta-alpha zinc fingers"/>
    <property type="match status" value="3"/>
</dbReference>
<feature type="domain" description="C2H2-type" evidence="10">
    <location>
        <begin position="328"/>
        <end position="355"/>
    </location>
</feature>
<evidence type="ECO:0000313" key="13">
    <source>
        <dbReference type="Proteomes" id="UP001607302"/>
    </source>
</evidence>
<dbReference type="PROSITE" id="PS50157">
    <property type="entry name" value="ZINC_FINGER_C2H2_2"/>
    <property type="match status" value="7"/>
</dbReference>
<feature type="binding site" evidence="9">
    <location>
        <position position="8"/>
    </location>
    <ligand>
        <name>Zn(2+)</name>
        <dbReference type="ChEBI" id="CHEBI:29105"/>
    </ligand>
</feature>
<feature type="domain" description="ZAD" evidence="11">
    <location>
        <begin position="6"/>
        <end position="79"/>
    </location>
</feature>
<keyword evidence="2 9" id="KW-0479">Metal-binding</keyword>
<dbReference type="Proteomes" id="UP001607302">
    <property type="component" value="Unassembled WGS sequence"/>
</dbReference>
<dbReference type="GO" id="GO:0003677">
    <property type="term" value="F:DNA binding"/>
    <property type="evidence" value="ECO:0007669"/>
    <property type="project" value="UniProtKB-KW"/>
</dbReference>
<dbReference type="GO" id="GO:0005634">
    <property type="term" value="C:nucleus"/>
    <property type="evidence" value="ECO:0007669"/>
    <property type="project" value="UniProtKB-SubCell"/>
</dbReference>
<dbReference type="PANTHER" id="PTHR24404:SF114">
    <property type="entry name" value="KLUMPFUSS, ISOFORM B-RELATED"/>
    <property type="match status" value="1"/>
</dbReference>
<comment type="subcellular location">
    <subcellularLocation>
        <location evidence="1">Nucleus</location>
    </subcellularLocation>
</comment>
<evidence type="ECO:0000256" key="6">
    <source>
        <dbReference type="ARBA" id="ARBA00023125"/>
    </source>
</evidence>
<evidence type="ECO:0000256" key="7">
    <source>
        <dbReference type="ARBA" id="ARBA00023242"/>
    </source>
</evidence>
<evidence type="ECO:0000259" key="11">
    <source>
        <dbReference type="PROSITE" id="PS51915"/>
    </source>
</evidence>
<feature type="domain" description="C2H2-type" evidence="10">
    <location>
        <begin position="300"/>
        <end position="327"/>
    </location>
</feature>
<dbReference type="SMART" id="SM00355">
    <property type="entry name" value="ZnF_C2H2"/>
    <property type="match status" value="7"/>
</dbReference>
<organism evidence="12 13">
    <name type="scientific">Vespula squamosa</name>
    <name type="common">Southern yellow jacket</name>
    <name type="synonym">Wasp</name>
    <dbReference type="NCBI Taxonomy" id="30214"/>
    <lineage>
        <taxon>Eukaryota</taxon>
        <taxon>Metazoa</taxon>
        <taxon>Ecdysozoa</taxon>
        <taxon>Arthropoda</taxon>
        <taxon>Hexapoda</taxon>
        <taxon>Insecta</taxon>
        <taxon>Pterygota</taxon>
        <taxon>Neoptera</taxon>
        <taxon>Endopterygota</taxon>
        <taxon>Hymenoptera</taxon>
        <taxon>Apocrita</taxon>
        <taxon>Aculeata</taxon>
        <taxon>Vespoidea</taxon>
        <taxon>Vespidae</taxon>
        <taxon>Vespinae</taxon>
        <taxon>Vespula</taxon>
    </lineage>
</organism>
<evidence type="ECO:0000256" key="5">
    <source>
        <dbReference type="ARBA" id="ARBA00022833"/>
    </source>
</evidence>
<proteinExistence type="predicted"/>
<feature type="binding site" evidence="9">
    <location>
        <position position="52"/>
    </location>
    <ligand>
        <name>Zn(2+)</name>
        <dbReference type="ChEBI" id="CHEBI:29105"/>
    </ligand>
</feature>
<gene>
    <name evidence="12" type="ORF">V1478_006842</name>
</gene>
<name>A0ABD2B1H4_VESSQ</name>
<keyword evidence="6" id="KW-0238">DNA-binding</keyword>
<dbReference type="InterPro" id="IPR013087">
    <property type="entry name" value="Znf_C2H2_type"/>
</dbReference>
<keyword evidence="13" id="KW-1185">Reference proteome</keyword>
<feature type="domain" description="C2H2-type" evidence="10">
    <location>
        <begin position="356"/>
        <end position="383"/>
    </location>
</feature>
<feature type="domain" description="C2H2-type" evidence="10">
    <location>
        <begin position="239"/>
        <end position="261"/>
    </location>
</feature>
<dbReference type="EMBL" id="JAUDFV010000133">
    <property type="protein sequence ID" value="KAL2726564.1"/>
    <property type="molecule type" value="Genomic_DNA"/>
</dbReference>
<dbReference type="FunFam" id="3.30.160.60:FF:000110">
    <property type="entry name" value="Zinc finger protein-like"/>
    <property type="match status" value="1"/>
</dbReference>
<dbReference type="PANTHER" id="PTHR24404">
    <property type="entry name" value="ZINC FINGER PROTEIN"/>
    <property type="match status" value="1"/>
</dbReference>
<dbReference type="InterPro" id="IPR050589">
    <property type="entry name" value="Ikaros_C2H2-ZF"/>
</dbReference>
<keyword evidence="5 9" id="KW-0862">Zinc</keyword>
<dbReference type="SMART" id="SM00868">
    <property type="entry name" value="zf-AD"/>
    <property type="match status" value="2"/>
</dbReference>
<dbReference type="PROSITE" id="PS00028">
    <property type="entry name" value="ZINC_FINGER_C2H2_1"/>
    <property type="match status" value="6"/>
</dbReference>
<dbReference type="GO" id="GO:0008270">
    <property type="term" value="F:zinc ion binding"/>
    <property type="evidence" value="ECO:0007669"/>
    <property type="project" value="UniProtKB-UniRule"/>
</dbReference>
<feature type="domain" description="C2H2-type" evidence="10">
    <location>
        <begin position="272"/>
        <end position="299"/>
    </location>
</feature>
<comment type="caution">
    <text evidence="12">The sequence shown here is derived from an EMBL/GenBank/DDBJ whole genome shotgun (WGS) entry which is preliminary data.</text>
</comment>
<feature type="domain" description="C2H2-type" evidence="10">
    <location>
        <begin position="203"/>
        <end position="230"/>
    </location>
</feature>
<dbReference type="InterPro" id="IPR012934">
    <property type="entry name" value="Znf_AD"/>
</dbReference>
<feature type="binding site" evidence="9">
    <location>
        <position position="55"/>
    </location>
    <ligand>
        <name>Zn(2+)</name>
        <dbReference type="ChEBI" id="CHEBI:29105"/>
    </ligand>
</feature>
<dbReference type="AlphaFoldDB" id="A0ABD2B1H4"/>
<keyword evidence="3" id="KW-0677">Repeat</keyword>
<protein>
    <submittedName>
        <fullName evidence="12">Zinc finger protein OZF-like isoform X2</fullName>
    </submittedName>
</protein>
<dbReference type="InterPro" id="IPR036236">
    <property type="entry name" value="Znf_C2H2_sf"/>
</dbReference>
<evidence type="ECO:0000259" key="10">
    <source>
        <dbReference type="PROSITE" id="PS50157"/>
    </source>
</evidence>
<dbReference type="Pfam" id="PF07776">
    <property type="entry name" value="zf-AD"/>
    <property type="match status" value="1"/>
</dbReference>
<evidence type="ECO:0000256" key="3">
    <source>
        <dbReference type="ARBA" id="ARBA00022737"/>
    </source>
</evidence>
<dbReference type="Pfam" id="PF00096">
    <property type="entry name" value="zf-C2H2"/>
    <property type="match status" value="4"/>
</dbReference>